<gene>
    <name evidence="1" type="ORF">OCBIM_22010594mg</name>
</gene>
<proteinExistence type="predicted"/>
<protein>
    <submittedName>
        <fullName evidence="1">Uncharacterized protein</fullName>
    </submittedName>
</protein>
<reference evidence="1" key="1">
    <citation type="submission" date="2015-07" db="EMBL/GenBank/DDBJ databases">
        <title>MeaNS - Measles Nucleotide Surveillance Program.</title>
        <authorList>
            <person name="Tran T."/>
            <person name="Druce J."/>
        </authorList>
    </citation>
    <scope>NUCLEOTIDE SEQUENCE</scope>
    <source>
        <strain evidence="1">UCB-OBI-ISO-001</strain>
        <tissue evidence="1">Gonad</tissue>
    </source>
</reference>
<accession>A0A0L8FQR3</accession>
<dbReference type="EMBL" id="KQ427450">
    <property type="protein sequence ID" value="KOF67061.1"/>
    <property type="molecule type" value="Genomic_DNA"/>
</dbReference>
<organism evidence="1">
    <name type="scientific">Octopus bimaculoides</name>
    <name type="common">California two-spotted octopus</name>
    <dbReference type="NCBI Taxonomy" id="37653"/>
    <lineage>
        <taxon>Eukaryota</taxon>
        <taxon>Metazoa</taxon>
        <taxon>Spiralia</taxon>
        <taxon>Lophotrochozoa</taxon>
        <taxon>Mollusca</taxon>
        <taxon>Cephalopoda</taxon>
        <taxon>Coleoidea</taxon>
        <taxon>Octopodiformes</taxon>
        <taxon>Octopoda</taxon>
        <taxon>Incirrata</taxon>
        <taxon>Octopodidae</taxon>
        <taxon>Octopus</taxon>
    </lineage>
</organism>
<dbReference type="AlphaFoldDB" id="A0A0L8FQR3"/>
<evidence type="ECO:0000313" key="1">
    <source>
        <dbReference type="EMBL" id="KOF67061.1"/>
    </source>
</evidence>
<sequence length="91" mass="10579">MFSQSQQGTFGTFVCLKKLSKISIKTFFSFYFNKQELLSDESTRDDFFKLSQIHNSPHLFLPLSFSLAHAHTHTHVINRHTHHSLLALFVI</sequence>
<name>A0A0L8FQR3_OCTBM</name>